<feature type="region of interest" description="Disordered" evidence="1">
    <location>
        <begin position="178"/>
        <end position="200"/>
    </location>
</feature>
<feature type="compositionally biased region" description="Polar residues" evidence="1">
    <location>
        <begin position="181"/>
        <end position="192"/>
    </location>
</feature>
<dbReference type="RefSeq" id="WP_110818564.1">
    <property type="nucleotide sequence ID" value="NZ_CP098807.1"/>
</dbReference>
<protein>
    <submittedName>
        <fullName evidence="2">Uncharacterized protein</fullName>
    </submittedName>
</protein>
<dbReference type="OrthoDB" id="8418607at2"/>
<reference evidence="2" key="1">
    <citation type="submission" date="2022-06" db="EMBL/GenBank/DDBJ databases">
        <title>Physiological and biochemical characterization and genomic elucidation of a strain of the genus Ensifer adhaerens M8 that combines arsenic oxidation and chromium reduction.</title>
        <authorList>
            <person name="Li X."/>
            <person name="Yu c."/>
        </authorList>
    </citation>
    <scope>NUCLEOTIDE SEQUENCE</scope>
    <source>
        <strain evidence="2">M8</strain>
    </source>
</reference>
<proteinExistence type="predicted"/>
<sequence>MLLPTQQSAATATTNLVGSILKDIEKRQTEEEEKAKSTKDDRLLRAQVEPDGAQKAANEKINGYFFDHARNDANNNRAVLIREVGKFFDIERETFKSDSAFAREIENQLKQLESPAIAKIEEELGLDKLGLSLTELVEALKNPGGPENDALKVALGETSDKGPQSVAQAANAVDRLKSATEPASTEEAQLNSLRGDPTRRTDKLSLDEEEQHLRALQLKDEMEDIADQRTAAGPFLRFDDNGLYRLAALSL</sequence>
<organism evidence="2 3">
    <name type="scientific">Ensifer adhaerens</name>
    <name type="common">Sinorhizobium morelense</name>
    <dbReference type="NCBI Taxonomy" id="106592"/>
    <lineage>
        <taxon>Bacteria</taxon>
        <taxon>Pseudomonadati</taxon>
        <taxon>Pseudomonadota</taxon>
        <taxon>Alphaproteobacteria</taxon>
        <taxon>Hyphomicrobiales</taxon>
        <taxon>Rhizobiaceae</taxon>
        <taxon>Sinorhizobium/Ensifer group</taxon>
        <taxon>Ensifer</taxon>
    </lineage>
</organism>
<dbReference type="Proteomes" id="UP001055460">
    <property type="component" value="Chromosome"/>
</dbReference>
<dbReference type="AlphaFoldDB" id="A0A9Q8Y6B3"/>
<evidence type="ECO:0000313" key="3">
    <source>
        <dbReference type="Proteomes" id="UP001055460"/>
    </source>
</evidence>
<name>A0A9Q8Y6B3_ENSAD</name>
<accession>A0A9Q8Y6B3</accession>
<evidence type="ECO:0000313" key="2">
    <source>
        <dbReference type="EMBL" id="USJ23263.1"/>
    </source>
</evidence>
<dbReference type="EMBL" id="CP098807">
    <property type="protein sequence ID" value="USJ23263.1"/>
    <property type="molecule type" value="Genomic_DNA"/>
</dbReference>
<gene>
    <name evidence="2" type="ORF">NE863_18610</name>
</gene>
<evidence type="ECO:0000256" key="1">
    <source>
        <dbReference type="SAM" id="MobiDB-lite"/>
    </source>
</evidence>